<accession>A0AAV8TKV3</accession>
<dbReference type="EMBL" id="JAIWQS010000005">
    <property type="protein sequence ID" value="KAJ8766578.1"/>
    <property type="molecule type" value="Genomic_DNA"/>
</dbReference>
<evidence type="ECO:0000313" key="3">
    <source>
        <dbReference type="EMBL" id="KAJ8766578.1"/>
    </source>
</evidence>
<evidence type="ECO:0000313" key="4">
    <source>
        <dbReference type="Proteomes" id="UP001159364"/>
    </source>
</evidence>
<keyword evidence="4" id="KW-1185">Reference proteome</keyword>
<comment type="caution">
    <text evidence="3">The sequence shown here is derived from an EMBL/GenBank/DDBJ whole genome shotgun (WGS) entry which is preliminary data.</text>
</comment>
<evidence type="ECO:0008006" key="5">
    <source>
        <dbReference type="Google" id="ProtNLM"/>
    </source>
</evidence>
<dbReference type="InterPro" id="IPR006969">
    <property type="entry name" value="Stig-like"/>
</dbReference>
<proteinExistence type="inferred from homology"/>
<dbReference type="Pfam" id="PF04885">
    <property type="entry name" value="Stig1"/>
    <property type="match status" value="1"/>
</dbReference>
<protein>
    <recommendedName>
        <fullName evidence="5">Stigma-specific Stig1 family protein</fullName>
    </recommendedName>
</protein>
<gene>
    <name evidence="3" type="ORF">K2173_023825</name>
</gene>
<dbReference type="PANTHER" id="PTHR33227">
    <property type="entry name" value="STIGMA-SPECIFIC STIG1-LIKE PROTEIN 3"/>
    <property type="match status" value="1"/>
</dbReference>
<name>A0AAV8TKV3_9ROSI</name>
<keyword evidence="2" id="KW-0732">Signal</keyword>
<reference evidence="3 4" key="1">
    <citation type="submission" date="2021-09" db="EMBL/GenBank/DDBJ databases">
        <title>Genomic insights and catalytic innovation underlie evolution of tropane alkaloids biosynthesis.</title>
        <authorList>
            <person name="Wang Y.-J."/>
            <person name="Tian T."/>
            <person name="Huang J.-P."/>
            <person name="Huang S.-X."/>
        </authorList>
    </citation>
    <scope>NUCLEOTIDE SEQUENCE [LARGE SCALE GENOMIC DNA]</scope>
    <source>
        <strain evidence="3">KIB-2018</strain>
        <tissue evidence="3">Leaf</tissue>
    </source>
</reference>
<sequence length="163" mass="18037">MRHLKVIVVVALTMAIGITLTMKTINQAAEEKPPFLDKNNAFPTTIATMRNTEKNPISLPSKRLSRFLAEDNGKKNPRAADHCRKNPGICKLQGKKYGCCNNKCVDLSSDENNCGACKTKCEYTESCCRGQCVDLSMDKRHCGMCNNRCPKGGVCLYGFCDYA</sequence>
<dbReference type="PANTHER" id="PTHR33227:SF18">
    <property type="entry name" value="STIGMA-SPECIFIC STIG1-LIKE PROTEIN 3"/>
    <property type="match status" value="1"/>
</dbReference>
<evidence type="ECO:0000256" key="1">
    <source>
        <dbReference type="ARBA" id="ARBA00006010"/>
    </source>
</evidence>
<dbReference type="AlphaFoldDB" id="A0AAV8TKV3"/>
<dbReference type="Proteomes" id="UP001159364">
    <property type="component" value="Linkage Group LG05"/>
</dbReference>
<organism evidence="3 4">
    <name type="scientific">Erythroxylum novogranatense</name>
    <dbReference type="NCBI Taxonomy" id="1862640"/>
    <lineage>
        <taxon>Eukaryota</taxon>
        <taxon>Viridiplantae</taxon>
        <taxon>Streptophyta</taxon>
        <taxon>Embryophyta</taxon>
        <taxon>Tracheophyta</taxon>
        <taxon>Spermatophyta</taxon>
        <taxon>Magnoliopsida</taxon>
        <taxon>eudicotyledons</taxon>
        <taxon>Gunneridae</taxon>
        <taxon>Pentapetalae</taxon>
        <taxon>rosids</taxon>
        <taxon>fabids</taxon>
        <taxon>Malpighiales</taxon>
        <taxon>Erythroxylaceae</taxon>
        <taxon>Erythroxylum</taxon>
    </lineage>
</organism>
<comment type="similarity">
    <text evidence="1">Belongs to the STIG1 family.</text>
</comment>
<evidence type="ECO:0000256" key="2">
    <source>
        <dbReference type="ARBA" id="ARBA00022729"/>
    </source>
</evidence>